<reference evidence="2" key="2">
    <citation type="submission" date="2023-06" db="EMBL/GenBank/DDBJ databases">
        <authorList>
            <consortium name="Lawrence Berkeley National Laboratory"/>
            <person name="Haridas S."/>
            <person name="Hensen N."/>
            <person name="Bonometti L."/>
            <person name="Westerberg I."/>
            <person name="Brannstrom I.O."/>
            <person name="Guillou S."/>
            <person name="Cros-Aarteil S."/>
            <person name="Calhoun S."/>
            <person name="Kuo A."/>
            <person name="Mondo S."/>
            <person name="Pangilinan J."/>
            <person name="Riley R."/>
            <person name="Labutti K."/>
            <person name="Andreopoulos B."/>
            <person name="Lipzen A."/>
            <person name="Chen C."/>
            <person name="Yanf M."/>
            <person name="Daum C."/>
            <person name="Ng V."/>
            <person name="Clum A."/>
            <person name="Steindorff A."/>
            <person name="Ohm R."/>
            <person name="Martin F."/>
            <person name="Silar P."/>
            <person name="Natvig D."/>
            <person name="Lalanne C."/>
            <person name="Gautier V."/>
            <person name="Ament-Velasquez S.L."/>
            <person name="Kruys A."/>
            <person name="Hutchinson M.I."/>
            <person name="Powell A.J."/>
            <person name="Barry K."/>
            <person name="Miller A.N."/>
            <person name="Grigoriev I.V."/>
            <person name="Debuchy R."/>
            <person name="Gladieux P."/>
            <person name="Thoren M.H."/>
            <person name="Johannesson H."/>
        </authorList>
    </citation>
    <scope>NUCLEOTIDE SEQUENCE</scope>
    <source>
        <strain evidence="2">CBS 955.72</strain>
    </source>
</reference>
<dbReference type="Pfam" id="PF26639">
    <property type="entry name" value="Het-6_barrel"/>
    <property type="match status" value="1"/>
</dbReference>
<evidence type="ECO:0000259" key="1">
    <source>
        <dbReference type="Pfam" id="PF06985"/>
    </source>
</evidence>
<protein>
    <submittedName>
        <fullName evidence="2">Heterokaryon incompatibility protein-domain-containing protein</fullName>
    </submittedName>
</protein>
<reference evidence="2" key="1">
    <citation type="journal article" date="2023" name="Mol. Phylogenet. Evol.">
        <title>Genome-scale phylogeny and comparative genomics of the fungal order Sordariales.</title>
        <authorList>
            <person name="Hensen N."/>
            <person name="Bonometti L."/>
            <person name="Westerberg I."/>
            <person name="Brannstrom I.O."/>
            <person name="Guillou S."/>
            <person name="Cros-Aarteil S."/>
            <person name="Calhoun S."/>
            <person name="Haridas S."/>
            <person name="Kuo A."/>
            <person name="Mondo S."/>
            <person name="Pangilinan J."/>
            <person name="Riley R."/>
            <person name="LaButti K."/>
            <person name="Andreopoulos B."/>
            <person name="Lipzen A."/>
            <person name="Chen C."/>
            <person name="Yan M."/>
            <person name="Daum C."/>
            <person name="Ng V."/>
            <person name="Clum A."/>
            <person name="Steindorff A."/>
            <person name="Ohm R.A."/>
            <person name="Martin F."/>
            <person name="Silar P."/>
            <person name="Natvig D.O."/>
            <person name="Lalanne C."/>
            <person name="Gautier V."/>
            <person name="Ament-Velasquez S.L."/>
            <person name="Kruys A."/>
            <person name="Hutchinson M.I."/>
            <person name="Powell A.J."/>
            <person name="Barry K."/>
            <person name="Miller A.N."/>
            <person name="Grigoriev I.V."/>
            <person name="Debuchy R."/>
            <person name="Gladieux P."/>
            <person name="Hiltunen Thoren M."/>
            <person name="Johannesson H."/>
        </authorList>
    </citation>
    <scope>NUCLEOTIDE SEQUENCE</scope>
    <source>
        <strain evidence="2">CBS 955.72</strain>
    </source>
</reference>
<comment type="caution">
    <text evidence="2">The sequence shown here is derived from an EMBL/GenBank/DDBJ whole genome shotgun (WGS) entry which is preliminary data.</text>
</comment>
<dbReference type="PANTHER" id="PTHR24148">
    <property type="entry name" value="ANKYRIN REPEAT DOMAIN-CONTAINING PROTEIN 39 HOMOLOG-RELATED"/>
    <property type="match status" value="1"/>
</dbReference>
<dbReference type="InterPro" id="IPR010730">
    <property type="entry name" value="HET"/>
</dbReference>
<dbReference type="AlphaFoldDB" id="A0AAJ0MA46"/>
<feature type="domain" description="Heterokaryon incompatibility" evidence="1">
    <location>
        <begin position="91"/>
        <end position="239"/>
    </location>
</feature>
<organism evidence="2 3">
    <name type="scientific">Lasiosphaeria hispida</name>
    <dbReference type="NCBI Taxonomy" id="260671"/>
    <lineage>
        <taxon>Eukaryota</taxon>
        <taxon>Fungi</taxon>
        <taxon>Dikarya</taxon>
        <taxon>Ascomycota</taxon>
        <taxon>Pezizomycotina</taxon>
        <taxon>Sordariomycetes</taxon>
        <taxon>Sordariomycetidae</taxon>
        <taxon>Sordariales</taxon>
        <taxon>Lasiosphaeriaceae</taxon>
        <taxon>Lasiosphaeria</taxon>
    </lineage>
</organism>
<name>A0AAJ0MA46_9PEZI</name>
<sequence>MSRHLVVDLMWGSLMQGLTSDSPSLPQDSGPPDRVANEHITEPYLYSSLPNLSGASPTTPFRLLRLLPGTRQDDIECQLVDGDLYEDANKYEALSYVWGNTSTHTPVQVNGATLQIGQNLRSALLNLRLPNFHRVLWVDAICINQADNAEKANQVPIMGDIYRHASQTVVWLGEATADTHTAFSHIQTLGDEALDLAKTPGKAIGLGESPAFKEVSNNTSVLDSIVKDSWWTRVWTAQEILLSKRAVLASGRHQADWDFFHRAIRYGEMLGLWPSALEMFGVAPDIPLKQFNDVDALRTPPTFKTPAHEMLFYLLRTRRRAATDPRDKIYGVLGLVGDSAQSIGIIPDYEASVSDAYTQATGRLIETSGNLDILGVCFPFKKRTVISLPSWVADWGSTDSLAWPLSEDAKGNPRTTHASHNTNAQPEWEDKGRVLVVEGHAVDIVANLSLLQRELSDEEMWDDSEFQVDTSEPWWEDLRNAGAMMGRAYENFTSIVVNLIVYVEWEEFVKQVKPTNPVPTSADPLSIYCQTLCTGTLAPGGLSETERLFRSWLGQFSPIKKLKAWKLDRAVGGMFRLLSLLGYVMATWKGYGEFFKYLRPVTERRLGSLKNGYLCLLPKLTKIGDQLAILKGGRVPLILRPRSDGAMEYIGEAYVHGIMDGEAFKEGLCEKIRIR</sequence>
<proteinExistence type="predicted"/>
<accession>A0AAJ0MA46</accession>
<evidence type="ECO:0000313" key="3">
    <source>
        <dbReference type="Proteomes" id="UP001275084"/>
    </source>
</evidence>
<dbReference type="EMBL" id="JAUIQD010000007">
    <property type="protein sequence ID" value="KAK3344252.1"/>
    <property type="molecule type" value="Genomic_DNA"/>
</dbReference>
<gene>
    <name evidence="2" type="ORF">B0T25DRAFT_321975</name>
</gene>
<dbReference type="Proteomes" id="UP001275084">
    <property type="component" value="Unassembled WGS sequence"/>
</dbReference>
<dbReference type="PANTHER" id="PTHR24148:SF64">
    <property type="entry name" value="HETEROKARYON INCOMPATIBILITY DOMAIN-CONTAINING PROTEIN"/>
    <property type="match status" value="1"/>
</dbReference>
<evidence type="ECO:0000313" key="2">
    <source>
        <dbReference type="EMBL" id="KAK3344252.1"/>
    </source>
</evidence>
<keyword evidence="3" id="KW-1185">Reference proteome</keyword>
<dbReference type="InterPro" id="IPR052895">
    <property type="entry name" value="HetReg/Transcr_Mod"/>
</dbReference>
<dbReference type="Pfam" id="PF06985">
    <property type="entry name" value="HET"/>
    <property type="match status" value="1"/>
</dbReference>